<accession>A0A9U5CQ16</accession>
<keyword evidence="2 7" id="KW-0238">DNA-binding</keyword>
<dbReference type="InterPro" id="IPR014757">
    <property type="entry name" value="Tscrpt_reg_IclR_C"/>
</dbReference>
<name>A0A9U5CQ16_9BURK</name>
<dbReference type="Gene3D" id="3.30.450.40">
    <property type="match status" value="1"/>
</dbReference>
<dbReference type="AlphaFoldDB" id="A0A9U5CQ16"/>
<dbReference type="PROSITE" id="PS51077">
    <property type="entry name" value="HTH_ICLR"/>
    <property type="match status" value="1"/>
</dbReference>
<evidence type="ECO:0000259" key="5">
    <source>
        <dbReference type="PROSITE" id="PS51078"/>
    </source>
</evidence>
<dbReference type="GO" id="GO:0003677">
    <property type="term" value="F:DNA binding"/>
    <property type="evidence" value="ECO:0007669"/>
    <property type="project" value="UniProtKB-KW"/>
</dbReference>
<evidence type="ECO:0000256" key="1">
    <source>
        <dbReference type="ARBA" id="ARBA00023015"/>
    </source>
</evidence>
<dbReference type="RefSeq" id="WP_028311804.1">
    <property type="nucleotide sequence ID" value="NZ_AXWS01000013.1"/>
</dbReference>
<dbReference type="InterPro" id="IPR029016">
    <property type="entry name" value="GAF-like_dom_sf"/>
</dbReference>
<evidence type="ECO:0000313" key="7">
    <source>
        <dbReference type="RefSeq" id="WP_028311804.1"/>
    </source>
</evidence>
<keyword evidence="1" id="KW-0805">Transcription regulation</keyword>
<evidence type="ECO:0000256" key="3">
    <source>
        <dbReference type="ARBA" id="ARBA00023163"/>
    </source>
</evidence>
<dbReference type="Pfam" id="PF09339">
    <property type="entry name" value="HTH_IclR"/>
    <property type="match status" value="1"/>
</dbReference>
<dbReference type="NCBIfam" id="NF007341">
    <property type="entry name" value="PRK09834.1-3"/>
    <property type="match status" value="1"/>
</dbReference>
<dbReference type="PROSITE" id="PS51078">
    <property type="entry name" value="ICLR_ED"/>
    <property type="match status" value="1"/>
</dbReference>
<evidence type="ECO:0000259" key="4">
    <source>
        <dbReference type="PROSITE" id="PS51077"/>
    </source>
</evidence>
<dbReference type="Pfam" id="PF01614">
    <property type="entry name" value="IclR_C"/>
    <property type="match status" value="1"/>
</dbReference>
<dbReference type="InterPro" id="IPR005471">
    <property type="entry name" value="Tscrpt_reg_IclR_N"/>
</dbReference>
<feature type="domain" description="IclR-ED" evidence="5">
    <location>
        <begin position="76"/>
        <end position="263"/>
    </location>
</feature>
<evidence type="ECO:0000256" key="2">
    <source>
        <dbReference type="ARBA" id="ARBA00023125"/>
    </source>
</evidence>
<dbReference type="GO" id="GO:0003700">
    <property type="term" value="F:DNA-binding transcription factor activity"/>
    <property type="evidence" value="ECO:0007669"/>
    <property type="project" value="TreeGrafter"/>
</dbReference>
<proteinExistence type="predicted"/>
<dbReference type="SUPFAM" id="SSF55781">
    <property type="entry name" value="GAF domain-like"/>
    <property type="match status" value="1"/>
</dbReference>
<dbReference type="SUPFAM" id="SSF46785">
    <property type="entry name" value="Winged helix' DNA-binding domain"/>
    <property type="match status" value="1"/>
</dbReference>
<dbReference type="PANTHER" id="PTHR30136">
    <property type="entry name" value="HELIX-TURN-HELIX TRANSCRIPTIONAL REGULATOR, ICLR FAMILY"/>
    <property type="match status" value="1"/>
</dbReference>
<organism evidence="6 7">
    <name type="scientific">Derxia gummosa DSM 723</name>
    <dbReference type="NCBI Taxonomy" id="1121388"/>
    <lineage>
        <taxon>Bacteria</taxon>
        <taxon>Pseudomonadati</taxon>
        <taxon>Pseudomonadota</taxon>
        <taxon>Betaproteobacteria</taxon>
        <taxon>Burkholderiales</taxon>
        <taxon>Alcaligenaceae</taxon>
        <taxon>Derxia</taxon>
    </lineage>
</organism>
<feature type="domain" description="HTH iclR-type" evidence="4">
    <location>
        <begin position="12"/>
        <end position="75"/>
    </location>
</feature>
<dbReference type="InterPro" id="IPR036388">
    <property type="entry name" value="WH-like_DNA-bd_sf"/>
</dbReference>
<keyword evidence="6" id="KW-1185">Reference proteome</keyword>
<dbReference type="PANTHER" id="PTHR30136:SF23">
    <property type="entry name" value="DNA-BINDING TRANSCRIPTIONAL ACTIVATOR MHPR"/>
    <property type="match status" value="1"/>
</dbReference>
<dbReference type="InterPro" id="IPR050707">
    <property type="entry name" value="HTH_MetabolicPath_Reg"/>
</dbReference>
<reference evidence="7" key="1">
    <citation type="submission" date="2025-08" db="UniProtKB">
        <authorList>
            <consortium name="RefSeq"/>
        </authorList>
    </citation>
    <scope>IDENTIFICATION</scope>
</reference>
<protein>
    <submittedName>
        <fullName evidence="7">DNA-binding transcriptional regulator</fullName>
    </submittedName>
</protein>
<dbReference type="GO" id="GO:0045892">
    <property type="term" value="P:negative regulation of DNA-templated transcription"/>
    <property type="evidence" value="ECO:0007669"/>
    <property type="project" value="TreeGrafter"/>
</dbReference>
<dbReference type="InterPro" id="IPR036390">
    <property type="entry name" value="WH_DNA-bd_sf"/>
</dbReference>
<dbReference type="SMART" id="SM00346">
    <property type="entry name" value="HTH_ICLR"/>
    <property type="match status" value="1"/>
</dbReference>
<dbReference type="Proteomes" id="UP000675920">
    <property type="component" value="Unplaced"/>
</dbReference>
<sequence>MFLDDKQDYATVRGLVRGLDLLRALNTFEGGRCTLADLVRETGLHRTTVRRLLETLIAENYVRRSESDGRYALALRVRSLSEGFTDDDWISGVAAPALAELLSAVLWPSDVCTPQGGRMVIRESTHRFSRLSFHRAMVGQSMPMLTTAAGRAYLAHCPEDMLASLLDFMAEQDDSQARLARDRRYVARLLELTRERGYAANDAEWDEQRKIGAIALPVRHGGQVLGAVNVVFLARAFDTAEAARRFLPALAKAAARIEEQLAERG</sequence>
<keyword evidence="3" id="KW-0804">Transcription</keyword>
<evidence type="ECO:0000313" key="6">
    <source>
        <dbReference type="Proteomes" id="UP000675920"/>
    </source>
</evidence>
<dbReference type="Gene3D" id="1.10.10.10">
    <property type="entry name" value="Winged helix-like DNA-binding domain superfamily/Winged helix DNA-binding domain"/>
    <property type="match status" value="1"/>
</dbReference>